<evidence type="ECO:0000256" key="1">
    <source>
        <dbReference type="SAM" id="SignalP"/>
    </source>
</evidence>
<gene>
    <name evidence="2" type="ORF">ThidrDRAFT_1168</name>
</gene>
<keyword evidence="1" id="KW-0732">Signal</keyword>
<dbReference type="Pfam" id="PF09673">
    <property type="entry name" value="TrbC_Ftype"/>
    <property type="match status" value="1"/>
</dbReference>
<reference evidence="2 3" key="1">
    <citation type="submission" date="2011-06" db="EMBL/GenBank/DDBJ databases">
        <title>The draft genome of Thiorhodococcus drewsii AZ1.</title>
        <authorList>
            <consortium name="US DOE Joint Genome Institute (JGI-PGF)"/>
            <person name="Lucas S."/>
            <person name="Han J."/>
            <person name="Lapidus A."/>
            <person name="Cheng J.-F."/>
            <person name="Goodwin L."/>
            <person name="Pitluck S."/>
            <person name="Peters L."/>
            <person name="Land M.L."/>
            <person name="Hauser L."/>
            <person name="Vogl K."/>
            <person name="Liu Z."/>
            <person name="Imhoff J."/>
            <person name="Thiel V."/>
            <person name="Frigaard N.-U."/>
            <person name="Bryant D.A."/>
            <person name="Woyke T.J."/>
        </authorList>
    </citation>
    <scope>NUCLEOTIDE SEQUENCE [LARGE SCALE GENOMIC DNA]</scope>
    <source>
        <strain evidence="2 3">AZ1</strain>
    </source>
</reference>
<dbReference type="EMBL" id="AFWT01000006">
    <property type="protein sequence ID" value="EGV32683.1"/>
    <property type="molecule type" value="Genomic_DNA"/>
</dbReference>
<dbReference type="OrthoDB" id="6625590at2"/>
<organism evidence="2 3">
    <name type="scientific">Thiorhodococcus drewsii AZ1</name>
    <dbReference type="NCBI Taxonomy" id="765913"/>
    <lineage>
        <taxon>Bacteria</taxon>
        <taxon>Pseudomonadati</taxon>
        <taxon>Pseudomonadota</taxon>
        <taxon>Gammaproteobacteria</taxon>
        <taxon>Chromatiales</taxon>
        <taxon>Chromatiaceae</taxon>
        <taxon>Thiorhodococcus</taxon>
    </lineage>
</organism>
<dbReference type="InterPro" id="IPR019106">
    <property type="entry name" value="T4SS_TrbC"/>
</dbReference>
<dbReference type="Proteomes" id="UP000004200">
    <property type="component" value="Unassembled WGS sequence"/>
</dbReference>
<comment type="caution">
    <text evidence="2">The sequence shown here is derived from an EMBL/GenBank/DDBJ whole genome shotgun (WGS) entry which is preliminary data.</text>
</comment>
<protein>
    <submittedName>
        <fullName evidence="2">Type-F conjugative transfer system pilin assembly protein TrbC</fullName>
    </submittedName>
</protein>
<dbReference type="eggNOG" id="ENOG502ZA0P">
    <property type="taxonomic scope" value="Bacteria"/>
</dbReference>
<dbReference type="AlphaFoldDB" id="G2DYQ6"/>
<evidence type="ECO:0000313" key="3">
    <source>
        <dbReference type="Proteomes" id="UP000004200"/>
    </source>
</evidence>
<name>G2DYQ6_9GAMM</name>
<sequence length="402" mass="43973">MRCSECLMTASVLGLVVGSGSALVLADSGLPEPSLRDEAVRVQEQALRAPRPAWLTDQKGTIADWSRRLGNLESAAPSWVMPLAPDASPTGQSDRGLTLTILASRALGETQLRELFAQAAGRSEVRVVFRGVAPGESLGAFIRQIHGLLREACKDIDSGSVPRVEIDPRPFQTPPVELAPTLIVTDGAGAEVARVSGISRPDWILEQVEEGRRGDLGVRGPTVVVSEPDLIAELQRRLSGIDWSAQREAALARYWERAEFAELPVADMPRERRLNLTLVTQADVTLPDGTIAIHAGERVDPLAIMPFRQRLFIFDATDPRQVAEVARRGAASRADGRLPLYLTTRLDREAGWGGYRDVQTALQDPLYLLTPDVRRRFQIERVPAVVESREGVLVVSEWPPEG</sequence>
<accession>G2DYQ6</accession>
<keyword evidence="3" id="KW-1185">Reference proteome</keyword>
<dbReference type="STRING" id="765913.ThidrDRAFT_1168"/>
<feature type="chain" id="PRO_5003428793" evidence="1">
    <location>
        <begin position="27"/>
        <end position="402"/>
    </location>
</feature>
<feature type="signal peptide" evidence="1">
    <location>
        <begin position="1"/>
        <end position="26"/>
    </location>
</feature>
<proteinExistence type="predicted"/>
<evidence type="ECO:0000313" key="2">
    <source>
        <dbReference type="EMBL" id="EGV32683.1"/>
    </source>
</evidence>